<dbReference type="Proteomes" id="UP001600165">
    <property type="component" value="Unassembled WGS sequence"/>
</dbReference>
<organism evidence="1 2">
    <name type="scientific">Almyronema epifaneia S1</name>
    <dbReference type="NCBI Taxonomy" id="2991925"/>
    <lineage>
        <taxon>Bacteria</taxon>
        <taxon>Bacillati</taxon>
        <taxon>Cyanobacteriota</taxon>
        <taxon>Cyanophyceae</taxon>
        <taxon>Nodosilineales</taxon>
        <taxon>Nodosilineaceae</taxon>
        <taxon>Almyronema</taxon>
        <taxon>Almyronema epifaneia</taxon>
    </lineage>
</organism>
<protein>
    <submittedName>
        <fullName evidence="1">Uncharacterized protein</fullName>
    </submittedName>
</protein>
<evidence type="ECO:0000313" key="2">
    <source>
        <dbReference type="Proteomes" id="UP001600165"/>
    </source>
</evidence>
<dbReference type="EMBL" id="JBHZOL010000007">
    <property type="protein sequence ID" value="MFE4104896.1"/>
    <property type="molecule type" value="Genomic_DNA"/>
</dbReference>
<accession>A0ABW6I9R1</accession>
<feature type="non-terminal residue" evidence="1">
    <location>
        <position position="1"/>
    </location>
</feature>
<reference evidence="1 2" key="1">
    <citation type="submission" date="2024-10" db="EMBL/GenBank/DDBJ databases">
        <authorList>
            <person name="Ratan Roy A."/>
            <person name="Morales Sandoval P.H."/>
            <person name="De Los Santos Villalobos S."/>
            <person name="Chakraborty S."/>
            <person name="Mukherjee J."/>
        </authorList>
    </citation>
    <scope>NUCLEOTIDE SEQUENCE [LARGE SCALE GENOMIC DNA]</scope>
    <source>
        <strain evidence="1 2">S1</strain>
    </source>
</reference>
<sequence length="151" mass="17277">PTRLGNILRAAERKPSEKYGLDAVICWSRLWLLLPDAVKQDLQAARADLNSAARVCLWSLLFCGWALLSLQFDPKFTINPLALWPLLGLLSARFAYQWAIAAATTYSELIEASFDLYRHLLYESLRWHLPADPAVERRVGAELTQYLWRGF</sequence>
<gene>
    <name evidence="1" type="ORF">ACFVKH_01315</name>
</gene>
<proteinExistence type="predicted"/>
<evidence type="ECO:0000313" key="1">
    <source>
        <dbReference type="EMBL" id="MFE4104896.1"/>
    </source>
</evidence>
<name>A0ABW6I9R1_9CYAN</name>
<comment type="caution">
    <text evidence="1">The sequence shown here is derived from an EMBL/GenBank/DDBJ whole genome shotgun (WGS) entry which is preliminary data.</text>
</comment>
<keyword evidence="2" id="KW-1185">Reference proteome</keyword>